<protein>
    <submittedName>
        <fullName evidence="2">Glycoside hydrolase family 64 protein</fullName>
    </submittedName>
</protein>
<dbReference type="InterPro" id="IPR037176">
    <property type="entry name" value="Osmotin/thaumatin-like_sf"/>
</dbReference>
<dbReference type="GO" id="GO:0016787">
    <property type="term" value="F:hydrolase activity"/>
    <property type="evidence" value="ECO:0007669"/>
    <property type="project" value="UniProtKB-KW"/>
</dbReference>
<name>A0AAJ0M476_9PEZI</name>
<dbReference type="InterPro" id="IPR037398">
    <property type="entry name" value="Glyco_hydro_64_fam"/>
</dbReference>
<dbReference type="PANTHER" id="PTHR38165:SF1">
    <property type="entry name" value="GLUCANASE B"/>
    <property type="match status" value="1"/>
</dbReference>
<dbReference type="PANTHER" id="PTHR38165">
    <property type="match status" value="1"/>
</dbReference>
<sequence>MPASLDIQLVNRSTANVYAFITGLAIQHNMTRVFLKSDGKGLYFPESPPPGRILQPLTEDCAIPLTPRTTVAVTIPQMAGGRIWFSAGNKLTFLRNPGGPGGGAALVEPSVLNPSDPNADVDFAFCEFTLNNDQIFANITYVDFVPRMPIALTLHTRGGGVQQVRGMPANGLGLVCASLRAQAAQDGRPWDKLVVQRPGHEKPLRALSPTHGNAVGASFAGYFEPLVEAAWRKYRQQHAHHNQPQKPERRHHRFRLPLLDRGPEPETQAHQQRAVLRINTQAAPGILEGSVPSGSNDLVIGGEPFGRPTTSDILGCNSGPFTTGPSPKRNAIIPRLAAAFQRGCIVDVAEHPSHPETFYRCDPMNHYARIVHMHNIDGKGYAFAYDDVQPDGGEDQSGKVNAGDPKVLVVAVG</sequence>
<dbReference type="GeneID" id="87880280"/>
<feature type="domain" description="GH64" evidence="1">
    <location>
        <begin position="2"/>
        <end position="413"/>
    </location>
</feature>
<dbReference type="InterPro" id="IPR032477">
    <property type="entry name" value="Glyco_hydro_64"/>
</dbReference>
<evidence type="ECO:0000313" key="2">
    <source>
        <dbReference type="EMBL" id="KAK3308431.1"/>
    </source>
</evidence>
<reference evidence="2" key="1">
    <citation type="journal article" date="2023" name="Mol. Phylogenet. Evol.">
        <title>Genome-scale phylogeny and comparative genomics of the fungal order Sordariales.</title>
        <authorList>
            <person name="Hensen N."/>
            <person name="Bonometti L."/>
            <person name="Westerberg I."/>
            <person name="Brannstrom I.O."/>
            <person name="Guillou S."/>
            <person name="Cros-Aarteil S."/>
            <person name="Calhoun S."/>
            <person name="Haridas S."/>
            <person name="Kuo A."/>
            <person name="Mondo S."/>
            <person name="Pangilinan J."/>
            <person name="Riley R."/>
            <person name="LaButti K."/>
            <person name="Andreopoulos B."/>
            <person name="Lipzen A."/>
            <person name="Chen C."/>
            <person name="Yan M."/>
            <person name="Daum C."/>
            <person name="Ng V."/>
            <person name="Clum A."/>
            <person name="Steindorff A."/>
            <person name="Ohm R.A."/>
            <person name="Martin F."/>
            <person name="Silar P."/>
            <person name="Natvig D.O."/>
            <person name="Lalanne C."/>
            <person name="Gautier V."/>
            <person name="Ament-Velasquez S.L."/>
            <person name="Kruys A."/>
            <person name="Hutchinson M.I."/>
            <person name="Powell A.J."/>
            <person name="Barry K."/>
            <person name="Miller A.N."/>
            <person name="Grigoriev I.V."/>
            <person name="Debuchy R."/>
            <person name="Gladieux P."/>
            <person name="Hiltunen Thoren M."/>
            <person name="Johannesson H."/>
        </authorList>
    </citation>
    <scope>NUCLEOTIDE SEQUENCE</scope>
    <source>
        <strain evidence="2">CBS 333.67</strain>
    </source>
</reference>
<dbReference type="AlphaFoldDB" id="A0AAJ0M476"/>
<dbReference type="Gene3D" id="2.60.110.10">
    <property type="entry name" value="Thaumatin"/>
    <property type="match status" value="2"/>
</dbReference>
<keyword evidence="3" id="KW-1185">Reference proteome</keyword>
<evidence type="ECO:0000259" key="1">
    <source>
        <dbReference type="PROSITE" id="PS52006"/>
    </source>
</evidence>
<proteinExistence type="predicted"/>
<dbReference type="Proteomes" id="UP001273166">
    <property type="component" value="Unassembled WGS sequence"/>
</dbReference>
<dbReference type="RefSeq" id="XP_062724211.1">
    <property type="nucleotide sequence ID" value="XM_062861451.1"/>
</dbReference>
<dbReference type="Pfam" id="PF16483">
    <property type="entry name" value="Glyco_hydro_64"/>
    <property type="match status" value="2"/>
</dbReference>
<dbReference type="EMBL" id="JAUDZG010000002">
    <property type="protein sequence ID" value="KAK3308431.1"/>
    <property type="molecule type" value="Genomic_DNA"/>
</dbReference>
<evidence type="ECO:0000313" key="3">
    <source>
        <dbReference type="Proteomes" id="UP001273166"/>
    </source>
</evidence>
<comment type="caution">
    <text evidence="2">The sequence shown here is derived from an EMBL/GenBank/DDBJ whole genome shotgun (WGS) entry which is preliminary data.</text>
</comment>
<accession>A0AAJ0M476</accession>
<dbReference type="PROSITE" id="PS52006">
    <property type="entry name" value="GH64"/>
    <property type="match status" value="1"/>
</dbReference>
<reference evidence="2" key="2">
    <citation type="submission" date="2023-06" db="EMBL/GenBank/DDBJ databases">
        <authorList>
            <consortium name="Lawrence Berkeley National Laboratory"/>
            <person name="Mondo S.J."/>
            <person name="Hensen N."/>
            <person name="Bonometti L."/>
            <person name="Westerberg I."/>
            <person name="Brannstrom I.O."/>
            <person name="Guillou S."/>
            <person name="Cros-Aarteil S."/>
            <person name="Calhoun S."/>
            <person name="Haridas S."/>
            <person name="Kuo A."/>
            <person name="Pangilinan J."/>
            <person name="Riley R."/>
            <person name="Labutti K."/>
            <person name="Andreopoulos B."/>
            <person name="Lipzen A."/>
            <person name="Chen C."/>
            <person name="Yanf M."/>
            <person name="Daum C."/>
            <person name="Ng V."/>
            <person name="Clum A."/>
            <person name="Steindorff A."/>
            <person name="Ohm R."/>
            <person name="Martin F."/>
            <person name="Silar P."/>
            <person name="Natvig D."/>
            <person name="Lalanne C."/>
            <person name="Gautier V."/>
            <person name="Ament-Velasquez S.L."/>
            <person name="Kruys A."/>
            <person name="Hutchinson M.I."/>
            <person name="Powell A.J."/>
            <person name="Barry K."/>
            <person name="Miller A.N."/>
            <person name="Grigoriev I.V."/>
            <person name="Debuchy R."/>
            <person name="Gladieux P."/>
            <person name="Thoren M.H."/>
            <person name="Johannesson H."/>
        </authorList>
    </citation>
    <scope>NUCLEOTIDE SEQUENCE</scope>
    <source>
        <strain evidence="2">CBS 333.67</strain>
    </source>
</reference>
<organism evidence="2 3">
    <name type="scientific">Chaetomium strumarium</name>
    <dbReference type="NCBI Taxonomy" id="1170767"/>
    <lineage>
        <taxon>Eukaryota</taxon>
        <taxon>Fungi</taxon>
        <taxon>Dikarya</taxon>
        <taxon>Ascomycota</taxon>
        <taxon>Pezizomycotina</taxon>
        <taxon>Sordariomycetes</taxon>
        <taxon>Sordariomycetidae</taxon>
        <taxon>Sordariales</taxon>
        <taxon>Chaetomiaceae</taxon>
        <taxon>Chaetomium</taxon>
    </lineage>
</organism>
<gene>
    <name evidence="2" type="ORF">B0T15DRAFT_107876</name>
</gene>
<keyword evidence="2" id="KW-0378">Hydrolase</keyword>